<dbReference type="InterPro" id="IPR005037">
    <property type="entry name" value="PRP38"/>
</dbReference>
<protein>
    <recommendedName>
        <fullName evidence="7">Pre-mRNA-splicing factor 38</fullName>
    </recommendedName>
</protein>
<keyword evidence="4 7" id="KW-0747">Spliceosome</keyword>
<keyword evidence="5 7" id="KW-0508">mRNA splicing</keyword>
<keyword evidence="10" id="KW-1185">Reference proteome</keyword>
<dbReference type="Proteomes" id="UP000000600">
    <property type="component" value="Unassembled WGS sequence"/>
</dbReference>
<sequence>MDDEQQEKQHLANDGRQMTLIDQIIRNKVFNCRYWKEDCFGLTAVTLVDKACKLDCVGATYSGTGKPVPFLCLLMKLLQINPDKEIIIEFLKSKDYKYISALAMFYIRLTSKPKEAYPTIEQFYADFRKIRIRNLDGTFAIWHMDELAEKLLSEEIIFGISLPRFQKRWILEELGQLEPRKSVLEEELQNQEQEQVQVAEQQNQEKDQEQGQEQKEEGEQKRSRSRSRSRSHKKHKKHHKHHSHHRK</sequence>
<feature type="compositionally biased region" description="Basic and acidic residues" evidence="8">
    <location>
        <begin position="203"/>
        <end position="222"/>
    </location>
</feature>
<evidence type="ECO:0000256" key="7">
    <source>
        <dbReference type="RuleBase" id="RU367025"/>
    </source>
</evidence>
<dbReference type="HOGENOM" id="CLU_039466_2_0_1"/>
<evidence type="ECO:0000256" key="8">
    <source>
        <dbReference type="SAM" id="MobiDB-lite"/>
    </source>
</evidence>
<evidence type="ECO:0000256" key="3">
    <source>
        <dbReference type="ARBA" id="ARBA00022664"/>
    </source>
</evidence>
<dbReference type="PANTHER" id="PTHR23142">
    <property type="entry name" value="PRE-MRNA-SPLICING FACTOR 38A-RELATED"/>
    <property type="match status" value="1"/>
</dbReference>
<dbReference type="OrthoDB" id="190958at2759"/>
<evidence type="ECO:0000256" key="5">
    <source>
        <dbReference type="ARBA" id="ARBA00023187"/>
    </source>
</evidence>
<dbReference type="InParanoid" id="A0DJV2"/>
<evidence type="ECO:0000256" key="2">
    <source>
        <dbReference type="ARBA" id="ARBA00006164"/>
    </source>
</evidence>
<feature type="compositionally biased region" description="Low complexity" evidence="8">
    <location>
        <begin position="190"/>
        <end position="202"/>
    </location>
</feature>
<dbReference type="OMA" id="GEHFKYL"/>
<evidence type="ECO:0000313" key="10">
    <source>
        <dbReference type="Proteomes" id="UP000000600"/>
    </source>
</evidence>
<evidence type="ECO:0000256" key="1">
    <source>
        <dbReference type="ARBA" id="ARBA00004123"/>
    </source>
</evidence>
<dbReference type="KEGG" id="ptm:GSPATT00017663001"/>
<dbReference type="Pfam" id="PF03371">
    <property type="entry name" value="PRP38"/>
    <property type="match status" value="1"/>
</dbReference>
<keyword evidence="6 7" id="KW-0539">Nucleus</keyword>
<comment type="function">
    <text evidence="7">Required for pre-mRNA splicing.</text>
</comment>
<organism evidence="9 10">
    <name type="scientific">Paramecium tetraurelia</name>
    <dbReference type="NCBI Taxonomy" id="5888"/>
    <lineage>
        <taxon>Eukaryota</taxon>
        <taxon>Sar</taxon>
        <taxon>Alveolata</taxon>
        <taxon>Ciliophora</taxon>
        <taxon>Intramacronucleata</taxon>
        <taxon>Oligohymenophorea</taxon>
        <taxon>Peniculida</taxon>
        <taxon>Parameciidae</taxon>
        <taxon>Paramecium</taxon>
    </lineage>
</organism>
<dbReference type="GO" id="GO:0000398">
    <property type="term" value="P:mRNA splicing, via spliceosome"/>
    <property type="evidence" value="ECO:0007669"/>
    <property type="project" value="UniProtKB-UniRule"/>
</dbReference>
<dbReference type="RefSeq" id="XP_001450716.1">
    <property type="nucleotide sequence ID" value="XM_001450679.1"/>
</dbReference>
<evidence type="ECO:0000313" key="9">
    <source>
        <dbReference type="EMBL" id="CAK83319.1"/>
    </source>
</evidence>
<comment type="subcellular location">
    <subcellularLocation>
        <location evidence="1 7">Nucleus</location>
    </subcellularLocation>
</comment>
<comment type="similarity">
    <text evidence="2 7">Belongs to the PRP38 family.</text>
</comment>
<dbReference type="eggNOG" id="KOG2889">
    <property type="taxonomic scope" value="Eukaryota"/>
</dbReference>
<evidence type="ECO:0000256" key="6">
    <source>
        <dbReference type="ARBA" id="ARBA00023242"/>
    </source>
</evidence>
<name>A0DJV2_PARTE</name>
<evidence type="ECO:0000256" key="4">
    <source>
        <dbReference type="ARBA" id="ARBA00022728"/>
    </source>
</evidence>
<reference evidence="9 10" key="1">
    <citation type="journal article" date="2006" name="Nature">
        <title>Global trends of whole-genome duplications revealed by the ciliate Paramecium tetraurelia.</title>
        <authorList>
            <consortium name="Genoscope"/>
            <person name="Aury J.-M."/>
            <person name="Jaillon O."/>
            <person name="Duret L."/>
            <person name="Noel B."/>
            <person name="Jubin C."/>
            <person name="Porcel B.M."/>
            <person name="Segurens B."/>
            <person name="Daubin V."/>
            <person name="Anthouard V."/>
            <person name="Aiach N."/>
            <person name="Arnaiz O."/>
            <person name="Billaut A."/>
            <person name="Beisson J."/>
            <person name="Blanc I."/>
            <person name="Bouhouche K."/>
            <person name="Camara F."/>
            <person name="Duharcourt S."/>
            <person name="Guigo R."/>
            <person name="Gogendeau D."/>
            <person name="Katinka M."/>
            <person name="Keller A.-M."/>
            <person name="Kissmehl R."/>
            <person name="Klotz C."/>
            <person name="Koll F."/>
            <person name="Le Moue A."/>
            <person name="Lepere C."/>
            <person name="Malinsky S."/>
            <person name="Nowacki M."/>
            <person name="Nowak J.K."/>
            <person name="Plattner H."/>
            <person name="Poulain J."/>
            <person name="Ruiz F."/>
            <person name="Serrano V."/>
            <person name="Zagulski M."/>
            <person name="Dessen P."/>
            <person name="Betermier M."/>
            <person name="Weissenbach J."/>
            <person name="Scarpelli C."/>
            <person name="Schachter V."/>
            <person name="Sperling L."/>
            <person name="Meyer E."/>
            <person name="Cohen J."/>
            <person name="Wincker P."/>
        </authorList>
    </citation>
    <scope>NUCLEOTIDE SEQUENCE [LARGE SCALE GENOMIC DNA]</scope>
    <source>
        <strain evidence="9 10">Stock d4-2</strain>
    </source>
</reference>
<dbReference type="EMBL" id="CT868463">
    <property type="protein sequence ID" value="CAK83319.1"/>
    <property type="molecule type" value="Genomic_DNA"/>
</dbReference>
<dbReference type="STRING" id="5888.A0DJV2"/>
<accession>A0DJV2</accession>
<feature type="compositionally biased region" description="Basic residues" evidence="8">
    <location>
        <begin position="223"/>
        <end position="247"/>
    </location>
</feature>
<gene>
    <name evidence="9" type="ORF">GSPATT00017663001</name>
</gene>
<dbReference type="GeneID" id="5036501"/>
<dbReference type="GO" id="GO:0071011">
    <property type="term" value="C:precatalytic spliceosome"/>
    <property type="evidence" value="ECO:0000318"/>
    <property type="project" value="GO_Central"/>
</dbReference>
<dbReference type="AlphaFoldDB" id="A0DJV2"/>
<proteinExistence type="inferred from homology"/>
<feature type="region of interest" description="Disordered" evidence="8">
    <location>
        <begin position="185"/>
        <end position="247"/>
    </location>
</feature>
<keyword evidence="3 7" id="KW-0507">mRNA processing</keyword>